<dbReference type="PANTHER" id="PTHR35563:SF2">
    <property type="entry name" value="BARREL METAL-DEPENDENT HYDROLASE, PUTATIVE (AFU_ORTHOLOGUE AFUA_1G16240)-RELATED"/>
    <property type="match status" value="1"/>
</dbReference>
<dbReference type="Gene3D" id="3.20.20.140">
    <property type="entry name" value="Metal-dependent hydrolases"/>
    <property type="match status" value="1"/>
</dbReference>
<dbReference type="PANTHER" id="PTHR35563">
    <property type="entry name" value="BARREL METAL-DEPENDENT HYDROLASE, PUTATIVE (AFU_ORTHOLOGUE AFUA_1G16240)-RELATED"/>
    <property type="match status" value="1"/>
</dbReference>
<sequence>MKPTIPGPHPAPHPPRRFVAPAGACDAHCHIFGPADRFPFAPGRAYTPPDAGLEHFEELQRTLGMRHAVFVQASCHGTDNRAMLDALRRGAGRYAGVAMVDDRVGDQQLQELHAAGVRGARFNFVKHLGGAPDMGVFRRVIERIAPLGWHAVLHLDAKDLLGMGAALQRLPVAFVIDHMARVDASAGVDQPAFVALLELLEDERCWVKISGAERLTGTDGSTRYRDVVPFMVALVDQAPDRVLWGTDWPHPNVRFMPDDGDLVDLLADVLGSERSRQAVLVDNPRRLYPLSG</sequence>
<gene>
    <name evidence="2" type="ORF">GCM10011354_24730</name>
</gene>
<dbReference type="RefSeq" id="WP_130648042.1">
    <property type="nucleotide sequence ID" value="NZ_BMHA01000009.1"/>
</dbReference>
<evidence type="ECO:0000313" key="2">
    <source>
        <dbReference type="EMBL" id="GGI07566.1"/>
    </source>
</evidence>
<dbReference type="EMBL" id="BMHA01000009">
    <property type="protein sequence ID" value="GGI07566.1"/>
    <property type="molecule type" value="Genomic_DNA"/>
</dbReference>
<keyword evidence="2" id="KW-0378">Hydrolase</keyword>
<dbReference type="Pfam" id="PF04909">
    <property type="entry name" value="Amidohydro_2"/>
    <property type="match status" value="1"/>
</dbReference>
<feature type="domain" description="Amidohydrolase-related" evidence="1">
    <location>
        <begin position="25"/>
        <end position="290"/>
    </location>
</feature>
<dbReference type="InterPro" id="IPR052358">
    <property type="entry name" value="Aro_Compnd_Degr_Hydrolases"/>
</dbReference>
<proteinExistence type="predicted"/>
<dbReference type="GO" id="GO:0016787">
    <property type="term" value="F:hydrolase activity"/>
    <property type="evidence" value="ECO:0007669"/>
    <property type="project" value="UniProtKB-KW"/>
</dbReference>
<keyword evidence="3" id="KW-1185">Reference proteome</keyword>
<accession>A0A8J3AF26</accession>
<name>A0A8J3AF26_9ACTN</name>
<dbReference type="InterPro" id="IPR006680">
    <property type="entry name" value="Amidohydro-rel"/>
</dbReference>
<organism evidence="2 3">
    <name type="scientific">Egicoccus halophilus</name>
    <dbReference type="NCBI Taxonomy" id="1670830"/>
    <lineage>
        <taxon>Bacteria</taxon>
        <taxon>Bacillati</taxon>
        <taxon>Actinomycetota</taxon>
        <taxon>Nitriliruptoria</taxon>
        <taxon>Egicoccales</taxon>
        <taxon>Egicoccaceae</taxon>
        <taxon>Egicoccus</taxon>
    </lineage>
</organism>
<protein>
    <submittedName>
        <fullName evidence="2">2-pyrone-4,6-dicarboxylate hydrolase</fullName>
    </submittedName>
</protein>
<dbReference type="OrthoDB" id="5450317at2"/>
<reference evidence="2" key="2">
    <citation type="submission" date="2020-09" db="EMBL/GenBank/DDBJ databases">
        <authorList>
            <person name="Sun Q."/>
            <person name="Zhou Y."/>
        </authorList>
    </citation>
    <scope>NUCLEOTIDE SEQUENCE</scope>
    <source>
        <strain evidence="2">CGMCC 1.14988</strain>
    </source>
</reference>
<dbReference type="InterPro" id="IPR032466">
    <property type="entry name" value="Metal_Hydrolase"/>
</dbReference>
<evidence type="ECO:0000259" key="1">
    <source>
        <dbReference type="Pfam" id="PF04909"/>
    </source>
</evidence>
<reference evidence="2" key="1">
    <citation type="journal article" date="2014" name="Int. J. Syst. Evol. Microbiol.">
        <title>Complete genome sequence of Corynebacterium casei LMG S-19264T (=DSM 44701T), isolated from a smear-ripened cheese.</title>
        <authorList>
            <consortium name="US DOE Joint Genome Institute (JGI-PGF)"/>
            <person name="Walter F."/>
            <person name="Albersmeier A."/>
            <person name="Kalinowski J."/>
            <person name="Ruckert C."/>
        </authorList>
    </citation>
    <scope>NUCLEOTIDE SEQUENCE</scope>
    <source>
        <strain evidence="2">CGMCC 1.14988</strain>
    </source>
</reference>
<dbReference type="Proteomes" id="UP000650511">
    <property type="component" value="Unassembled WGS sequence"/>
</dbReference>
<dbReference type="SUPFAM" id="SSF51556">
    <property type="entry name" value="Metallo-dependent hydrolases"/>
    <property type="match status" value="1"/>
</dbReference>
<comment type="caution">
    <text evidence="2">The sequence shown here is derived from an EMBL/GenBank/DDBJ whole genome shotgun (WGS) entry which is preliminary data.</text>
</comment>
<dbReference type="AlphaFoldDB" id="A0A8J3AF26"/>
<evidence type="ECO:0000313" key="3">
    <source>
        <dbReference type="Proteomes" id="UP000650511"/>
    </source>
</evidence>